<gene>
    <name evidence="2" type="ORF">BT96DRAFT_1069344</name>
</gene>
<evidence type="ECO:0000313" key="2">
    <source>
        <dbReference type="EMBL" id="KAE9389596.1"/>
    </source>
</evidence>
<dbReference type="AlphaFoldDB" id="A0A6A4GVU5"/>
<feature type="transmembrane region" description="Helical" evidence="1">
    <location>
        <begin position="181"/>
        <end position="199"/>
    </location>
</feature>
<evidence type="ECO:0000256" key="1">
    <source>
        <dbReference type="SAM" id="Phobius"/>
    </source>
</evidence>
<feature type="transmembrane region" description="Helical" evidence="1">
    <location>
        <begin position="137"/>
        <end position="161"/>
    </location>
</feature>
<organism evidence="2 3">
    <name type="scientific">Gymnopus androsaceus JB14</name>
    <dbReference type="NCBI Taxonomy" id="1447944"/>
    <lineage>
        <taxon>Eukaryota</taxon>
        <taxon>Fungi</taxon>
        <taxon>Dikarya</taxon>
        <taxon>Basidiomycota</taxon>
        <taxon>Agaricomycotina</taxon>
        <taxon>Agaricomycetes</taxon>
        <taxon>Agaricomycetidae</taxon>
        <taxon>Agaricales</taxon>
        <taxon>Marasmiineae</taxon>
        <taxon>Omphalotaceae</taxon>
        <taxon>Gymnopus</taxon>
    </lineage>
</organism>
<keyword evidence="1" id="KW-0472">Membrane</keyword>
<keyword evidence="1" id="KW-0812">Transmembrane</keyword>
<dbReference type="EMBL" id="ML769689">
    <property type="protein sequence ID" value="KAE9389596.1"/>
    <property type="molecule type" value="Genomic_DNA"/>
</dbReference>
<feature type="transmembrane region" description="Helical" evidence="1">
    <location>
        <begin position="9"/>
        <end position="30"/>
    </location>
</feature>
<keyword evidence="1" id="KW-1133">Transmembrane helix</keyword>
<dbReference type="Proteomes" id="UP000799118">
    <property type="component" value="Unassembled WGS sequence"/>
</dbReference>
<dbReference type="OrthoDB" id="2757163at2759"/>
<proteinExistence type="predicted"/>
<evidence type="ECO:0000313" key="3">
    <source>
        <dbReference type="Proteomes" id="UP000799118"/>
    </source>
</evidence>
<name>A0A6A4GVU5_9AGAR</name>
<accession>A0A6A4GVU5</accession>
<keyword evidence="3" id="KW-1185">Reference proteome</keyword>
<protein>
    <submittedName>
        <fullName evidence="2">Uncharacterized protein</fullName>
    </submittedName>
</protein>
<reference evidence="2" key="1">
    <citation type="journal article" date="2019" name="Environ. Microbiol.">
        <title>Fungal ecological strategies reflected in gene transcription - a case study of two litter decomposers.</title>
        <authorList>
            <person name="Barbi F."/>
            <person name="Kohler A."/>
            <person name="Barry K."/>
            <person name="Baskaran P."/>
            <person name="Daum C."/>
            <person name="Fauchery L."/>
            <person name="Ihrmark K."/>
            <person name="Kuo A."/>
            <person name="LaButti K."/>
            <person name="Lipzen A."/>
            <person name="Morin E."/>
            <person name="Grigoriev I.V."/>
            <person name="Henrissat B."/>
            <person name="Lindahl B."/>
            <person name="Martin F."/>
        </authorList>
    </citation>
    <scope>NUCLEOTIDE SEQUENCE</scope>
    <source>
        <strain evidence="2">JB14</strain>
    </source>
</reference>
<sequence length="223" mass="24087">MTPEESEQFAFAGTAFFQNISVMIFGIGLFDIAGNLVQVEFALVVSLQGGLTVQEMAAGLKLLIQLLFGELGHCINIADAIVGKVSLNNSLTFDWVAVALNLIVNIVATLLIAHRAWTHHQSTCAILGSKKTRVEAILLLMVETGALFGTVQASSIILKILDIHTANLSPVEDAHFFLNALYIYSAALNPVALVILIQTGNTYEHSFHMENDPSLEINSVPNV</sequence>
<feature type="transmembrane region" description="Helical" evidence="1">
    <location>
        <begin position="95"/>
        <end position="117"/>
    </location>
</feature>